<gene>
    <name evidence="1" type="ORF">FNK824_LOCUS12230</name>
</gene>
<organism evidence="1 2">
    <name type="scientific">Rotaria sordida</name>
    <dbReference type="NCBI Taxonomy" id="392033"/>
    <lineage>
        <taxon>Eukaryota</taxon>
        <taxon>Metazoa</taxon>
        <taxon>Spiralia</taxon>
        <taxon>Gnathifera</taxon>
        <taxon>Rotifera</taxon>
        <taxon>Eurotatoria</taxon>
        <taxon>Bdelloidea</taxon>
        <taxon>Philodinida</taxon>
        <taxon>Philodinidae</taxon>
        <taxon>Rotaria</taxon>
    </lineage>
</organism>
<dbReference type="EMBL" id="CAJOBE010001511">
    <property type="protein sequence ID" value="CAF3750729.1"/>
    <property type="molecule type" value="Genomic_DNA"/>
</dbReference>
<comment type="caution">
    <text evidence="1">The sequence shown here is derived from an EMBL/GenBank/DDBJ whole genome shotgun (WGS) entry which is preliminary data.</text>
</comment>
<accession>A0A818Y4I4</accession>
<protein>
    <recommendedName>
        <fullName evidence="3">EF-hand domain-containing protein</fullName>
    </recommendedName>
</protein>
<dbReference type="Proteomes" id="UP000663874">
    <property type="component" value="Unassembled WGS sequence"/>
</dbReference>
<proteinExistence type="predicted"/>
<sequence>MATRNGADNLFKHVDTNQYEKIDRNEFRHSFSNTEGLNNSSYDSTTRRLYRNDYTTNQFDRYNYNGSDYDASKRTADKYISYGSTLAPPEWANATVIDTYSTEETNEYLRKLGDNVFIDPNPQIIRRTIPEEPVALEQRVFIQYLQPSSVRESGIIVVCHLGDISIKRWISFGPQSERRIIVEQTSLVIDYQ</sequence>
<evidence type="ECO:0000313" key="2">
    <source>
        <dbReference type="Proteomes" id="UP000663874"/>
    </source>
</evidence>
<reference evidence="1" key="1">
    <citation type="submission" date="2021-02" db="EMBL/GenBank/DDBJ databases">
        <authorList>
            <person name="Nowell W R."/>
        </authorList>
    </citation>
    <scope>NUCLEOTIDE SEQUENCE</scope>
</reference>
<evidence type="ECO:0008006" key="3">
    <source>
        <dbReference type="Google" id="ProtNLM"/>
    </source>
</evidence>
<name>A0A818Y4I4_9BILA</name>
<evidence type="ECO:0000313" key="1">
    <source>
        <dbReference type="EMBL" id="CAF3750729.1"/>
    </source>
</evidence>
<dbReference type="AlphaFoldDB" id="A0A818Y4I4"/>